<accession>A0ABW1YT72</accession>
<sequence length="504" mass="54124">MTREAFSPSPSYPISGTGPYQITHPYKEGTLVVAAVLDGSRVELLESEYVVFPLESLTTGEITLTAQFAADYAGAILYIRRMTEIEQGWLGQSSREKGLEAQMDWLAEAVQDLRTDSRRTVRLDNPIKTATSLPGHVLTFDESGTPIPGPSISAISAKGDGVLNEFEKSFTVIDPAGQKTFALNSDPINKILCEVFVTKFGQTERLKQSEFSLIGLNIVLTSAIFPPASVAIRYRVPAQTSAASSTELISANSGQTLEEEIGQRPFSFRDRSALAAHIEKYGAIPGQEYREGGRSYLGQAGASDISDLSDMVYGGILVKGSMHTFGGVDDGAVLIASNRSDLTPDPANRGAYYYQNYSSSKSGSGSLFGYAANIKRVGGTRKVVPGQFNGYAMDASGASVWGVATEAWTGDAVTEPIGDAPSSAAKSQSSPKSTTTRSRLSARTLCSKTARTGRRRYFTALSAPMLLTGIPRASTFRLRIARLRARSQAGQLASTSRRTHWTKA</sequence>
<keyword evidence="3" id="KW-1185">Reference proteome</keyword>
<evidence type="ECO:0000313" key="3">
    <source>
        <dbReference type="Proteomes" id="UP001596403"/>
    </source>
</evidence>
<dbReference type="RefSeq" id="WP_386279738.1">
    <property type="nucleotide sequence ID" value="NZ_JBHSWA010000001.1"/>
</dbReference>
<evidence type="ECO:0000256" key="1">
    <source>
        <dbReference type="SAM" id="MobiDB-lite"/>
    </source>
</evidence>
<protein>
    <submittedName>
        <fullName evidence="2">Uncharacterized protein</fullName>
    </submittedName>
</protein>
<comment type="caution">
    <text evidence="2">The sequence shown here is derived from an EMBL/GenBank/DDBJ whole genome shotgun (WGS) entry which is preliminary data.</text>
</comment>
<name>A0ABW1YT72_9RHOB</name>
<feature type="compositionally biased region" description="Low complexity" evidence="1">
    <location>
        <begin position="420"/>
        <end position="446"/>
    </location>
</feature>
<dbReference type="Proteomes" id="UP001596403">
    <property type="component" value="Unassembled WGS sequence"/>
</dbReference>
<dbReference type="EMBL" id="JBHSWA010000001">
    <property type="protein sequence ID" value="MFC6640427.1"/>
    <property type="molecule type" value="Genomic_DNA"/>
</dbReference>
<gene>
    <name evidence="2" type="ORF">ACFQAU_00360</name>
</gene>
<organism evidence="2 3">
    <name type="scientific">Sulfitobacter profundi</name>
    <dbReference type="NCBI Taxonomy" id="2679961"/>
    <lineage>
        <taxon>Bacteria</taxon>
        <taxon>Pseudomonadati</taxon>
        <taxon>Pseudomonadota</taxon>
        <taxon>Alphaproteobacteria</taxon>
        <taxon>Rhodobacterales</taxon>
        <taxon>Roseobacteraceae</taxon>
        <taxon>Sulfitobacter</taxon>
    </lineage>
</organism>
<feature type="region of interest" description="Disordered" evidence="1">
    <location>
        <begin position="414"/>
        <end position="446"/>
    </location>
</feature>
<evidence type="ECO:0000313" key="2">
    <source>
        <dbReference type="EMBL" id="MFC6640427.1"/>
    </source>
</evidence>
<proteinExistence type="predicted"/>
<reference evidence="3" key="1">
    <citation type="journal article" date="2019" name="Int. J. Syst. Evol. Microbiol.">
        <title>The Global Catalogue of Microorganisms (GCM) 10K type strain sequencing project: providing services to taxonomists for standard genome sequencing and annotation.</title>
        <authorList>
            <consortium name="The Broad Institute Genomics Platform"/>
            <consortium name="The Broad Institute Genome Sequencing Center for Infectious Disease"/>
            <person name="Wu L."/>
            <person name="Ma J."/>
        </authorList>
    </citation>
    <scope>NUCLEOTIDE SEQUENCE [LARGE SCALE GENOMIC DNA]</scope>
    <source>
        <strain evidence="3">NBRC 111368</strain>
    </source>
</reference>